<reference evidence="2 3" key="1">
    <citation type="submission" date="2015-01" db="EMBL/GenBank/DDBJ databases">
        <title>Genome of Sphingomonas taxi strain 30a.</title>
        <authorList>
            <person name="Eevers N."/>
            <person name="Van Hamme J."/>
            <person name="Bottos E."/>
            <person name="Weyens N."/>
            <person name="Vangronsveld J."/>
        </authorList>
    </citation>
    <scope>NUCLEOTIDE SEQUENCE [LARGE SCALE GENOMIC DNA]</scope>
    <source>
        <strain evidence="2 3">30a</strain>
    </source>
</reference>
<accession>A0A0D1L0H5</accession>
<organism evidence="2 3">
    <name type="scientific">Sphingomonas melonis</name>
    <dbReference type="NCBI Taxonomy" id="152682"/>
    <lineage>
        <taxon>Bacteria</taxon>
        <taxon>Pseudomonadati</taxon>
        <taxon>Pseudomonadota</taxon>
        <taxon>Alphaproteobacteria</taxon>
        <taxon>Sphingomonadales</taxon>
        <taxon>Sphingomonadaceae</taxon>
        <taxon>Sphingomonas</taxon>
    </lineage>
</organism>
<proteinExistence type="predicted"/>
<gene>
    <name evidence="2" type="ORF">SR41_01950</name>
</gene>
<feature type="transmembrane region" description="Helical" evidence="1">
    <location>
        <begin position="21"/>
        <end position="41"/>
    </location>
</feature>
<sequence>MQLTPRPKALWRRLARNRRGVAMIEFAFAGPVVLALGLYGAEMGNQALTHMRISQITLALADNASRMGQMGANNIEQMRDGDMNDVLQAARLQGAPLKLGTYGRVTISSLEYVQQSYDSARVQRIHWQRCMGMKRGAGYESSYGTTSATAGSTATSSDAGTLAPNGMGDPGRMVSAPADTGVIFVEVNYQYQPLVSAWLAKPFRMHYVASMIVRNNRDFRQIYNPLNSAPPSTCDLFAA</sequence>
<dbReference type="PATRIC" id="fig|1549858.7.peg.977"/>
<evidence type="ECO:0000256" key="1">
    <source>
        <dbReference type="SAM" id="Phobius"/>
    </source>
</evidence>
<dbReference type="EMBL" id="JXTP01000009">
    <property type="protein sequence ID" value="KIU30004.1"/>
    <property type="molecule type" value="Genomic_DNA"/>
</dbReference>
<keyword evidence="1" id="KW-0812">Transmembrane</keyword>
<keyword evidence="1" id="KW-0472">Membrane</keyword>
<evidence type="ECO:0000313" key="3">
    <source>
        <dbReference type="Proteomes" id="UP000033203"/>
    </source>
</evidence>
<evidence type="ECO:0000313" key="2">
    <source>
        <dbReference type="EMBL" id="KIU30004.1"/>
    </source>
</evidence>
<dbReference type="Proteomes" id="UP000033203">
    <property type="component" value="Unassembled WGS sequence"/>
</dbReference>
<protein>
    <submittedName>
        <fullName evidence="2">Uncharacterized protein</fullName>
    </submittedName>
</protein>
<name>A0A0D1L0H5_9SPHN</name>
<comment type="caution">
    <text evidence="2">The sequence shown here is derived from an EMBL/GenBank/DDBJ whole genome shotgun (WGS) entry which is preliminary data.</text>
</comment>
<dbReference type="AlphaFoldDB" id="A0A0D1L0H5"/>
<keyword evidence="1" id="KW-1133">Transmembrane helix</keyword>